<keyword evidence="5" id="KW-0206">Cytoskeleton</keyword>
<dbReference type="PANTHER" id="PTHR11937">
    <property type="entry name" value="ACTIN"/>
    <property type="match status" value="1"/>
</dbReference>
<evidence type="ECO:0000313" key="8">
    <source>
        <dbReference type="EMBL" id="CAJ1391997.1"/>
    </source>
</evidence>
<evidence type="ECO:0000256" key="6">
    <source>
        <dbReference type="ARBA" id="ARBA00049360"/>
    </source>
</evidence>
<keyword evidence="2" id="KW-0963">Cytoplasm</keyword>
<dbReference type="Gene3D" id="3.90.640.10">
    <property type="entry name" value="Actin, Chain A, domain 4"/>
    <property type="match status" value="1"/>
</dbReference>
<dbReference type="PRINTS" id="PR00190">
    <property type="entry name" value="ACTIN"/>
</dbReference>
<evidence type="ECO:0000313" key="9">
    <source>
        <dbReference type="Proteomes" id="UP001178507"/>
    </source>
</evidence>
<dbReference type="SMART" id="SM00268">
    <property type="entry name" value="ACTIN"/>
    <property type="match status" value="1"/>
</dbReference>
<dbReference type="SUPFAM" id="SSF53067">
    <property type="entry name" value="Actin-like ATPase domain"/>
    <property type="match status" value="2"/>
</dbReference>
<dbReference type="Proteomes" id="UP001178507">
    <property type="component" value="Unassembled WGS sequence"/>
</dbReference>
<evidence type="ECO:0000256" key="2">
    <source>
        <dbReference type="ARBA" id="ARBA00022490"/>
    </source>
</evidence>
<evidence type="ECO:0000256" key="7">
    <source>
        <dbReference type="RuleBase" id="RU000487"/>
    </source>
</evidence>
<keyword evidence="3" id="KW-0547">Nucleotide-binding</keyword>
<comment type="caution">
    <text evidence="8">The sequence shown here is derived from an EMBL/GenBank/DDBJ whole genome shotgun (WGS) entry which is preliminary data.</text>
</comment>
<evidence type="ECO:0000256" key="4">
    <source>
        <dbReference type="ARBA" id="ARBA00022840"/>
    </source>
</evidence>
<keyword evidence="4" id="KW-0067">ATP-binding</keyword>
<accession>A0AA36ISD4</accession>
<dbReference type="Gene3D" id="3.30.420.40">
    <property type="match status" value="2"/>
</dbReference>
<evidence type="ECO:0000256" key="3">
    <source>
        <dbReference type="ARBA" id="ARBA00022741"/>
    </source>
</evidence>
<dbReference type="GO" id="GO:0005524">
    <property type="term" value="F:ATP binding"/>
    <property type="evidence" value="ECO:0007669"/>
    <property type="project" value="UniProtKB-KW"/>
</dbReference>
<dbReference type="EMBL" id="CAUJNA010002236">
    <property type="protein sequence ID" value="CAJ1391997.1"/>
    <property type="molecule type" value="Genomic_DNA"/>
</dbReference>
<dbReference type="GO" id="GO:0005856">
    <property type="term" value="C:cytoskeleton"/>
    <property type="evidence" value="ECO:0007669"/>
    <property type="project" value="UniProtKB-SubCell"/>
</dbReference>
<comment type="subcellular location">
    <subcellularLocation>
        <location evidence="1">Cytoplasm</location>
        <location evidence="1">Cytoskeleton</location>
    </subcellularLocation>
</comment>
<name>A0AA36ISD4_9DINO</name>
<evidence type="ECO:0000256" key="1">
    <source>
        <dbReference type="ARBA" id="ARBA00004245"/>
    </source>
</evidence>
<evidence type="ECO:0008006" key="10">
    <source>
        <dbReference type="Google" id="ProtNLM"/>
    </source>
</evidence>
<gene>
    <name evidence="8" type="ORF">EVOR1521_LOCUS17205</name>
</gene>
<reference evidence="8" key="1">
    <citation type="submission" date="2023-08" db="EMBL/GenBank/DDBJ databases">
        <authorList>
            <person name="Chen Y."/>
            <person name="Shah S."/>
            <person name="Dougan E. K."/>
            <person name="Thang M."/>
            <person name="Chan C."/>
        </authorList>
    </citation>
    <scope>NUCLEOTIDE SEQUENCE</scope>
</reference>
<dbReference type="InterPro" id="IPR004000">
    <property type="entry name" value="Actin"/>
</dbReference>
<comment type="similarity">
    <text evidence="7">Belongs to the actin family.</text>
</comment>
<evidence type="ECO:0000256" key="5">
    <source>
        <dbReference type="ARBA" id="ARBA00023212"/>
    </source>
</evidence>
<dbReference type="Pfam" id="PF00022">
    <property type="entry name" value="Actin"/>
    <property type="match status" value="1"/>
</dbReference>
<dbReference type="InterPro" id="IPR043129">
    <property type="entry name" value="ATPase_NBD"/>
</dbReference>
<dbReference type="AlphaFoldDB" id="A0AA36ISD4"/>
<sequence>MPDVDLKPPVIIDNGSGHVKAGISGEDGPRCVFPAIVGKPKHDAMMPGTMAAKYGGHASRDQGSEQKDIYMGEEALAKRGVVSISYPIEHGIVKDWSDMEKVWHHTFFDALRVNPEDQACIVTEAPMNPKKNRERMIEMLFEKFSCPSAYIVIQAVMSLYSYGRTTGTVVDSGDGVTHTVPVYEGFALPHAIQRLDLAGRDLSEYMVKILHESGHSMTSSSEKDIVREMKEQACYVCSGDFNSELQAAQERPTDFEHLFELPDGQKVSLVAERFRVPEVMFDPMISGRELPGLHKSVHQCVQACDIDLRKDLFKNIVLSGGNTMFPGIAERLESELQALAPQKINVKVVANPQRRYIVWMGASILSQLSSFHNMLISKQEYDDVGPAIVHSKCF</sequence>
<keyword evidence="9" id="KW-1185">Reference proteome</keyword>
<dbReference type="FunFam" id="3.30.420.40:FF:000148">
    <property type="entry name" value="Actin, alpha skeletal muscle"/>
    <property type="match status" value="1"/>
</dbReference>
<proteinExistence type="inferred from homology"/>
<comment type="catalytic activity">
    <reaction evidence="6">
        <text>ATP + H2O = ADP + phosphate + H(+)</text>
        <dbReference type="Rhea" id="RHEA:13065"/>
        <dbReference type="ChEBI" id="CHEBI:15377"/>
        <dbReference type="ChEBI" id="CHEBI:15378"/>
        <dbReference type="ChEBI" id="CHEBI:30616"/>
        <dbReference type="ChEBI" id="CHEBI:43474"/>
        <dbReference type="ChEBI" id="CHEBI:456216"/>
    </reaction>
</comment>
<dbReference type="FunFam" id="3.90.640.10:FF:000007">
    <property type="entry name" value="Actin like 7B"/>
    <property type="match status" value="1"/>
</dbReference>
<organism evidence="8 9">
    <name type="scientific">Effrenium voratum</name>
    <dbReference type="NCBI Taxonomy" id="2562239"/>
    <lineage>
        <taxon>Eukaryota</taxon>
        <taxon>Sar</taxon>
        <taxon>Alveolata</taxon>
        <taxon>Dinophyceae</taxon>
        <taxon>Suessiales</taxon>
        <taxon>Symbiodiniaceae</taxon>
        <taxon>Effrenium</taxon>
    </lineage>
</organism>
<protein>
    <recommendedName>
        <fullName evidence="10">Actin</fullName>
    </recommendedName>
</protein>